<dbReference type="GO" id="GO:0006508">
    <property type="term" value="P:proteolysis"/>
    <property type="evidence" value="ECO:0007669"/>
    <property type="project" value="UniProtKB-KW"/>
</dbReference>
<keyword evidence="1 7" id="KW-0645">Protease</keyword>
<protein>
    <submittedName>
        <fullName evidence="7">Matrixin family metalloprotease</fullName>
    </submittedName>
</protein>
<dbReference type="PANTHER" id="PTHR10201">
    <property type="entry name" value="MATRIX METALLOPROTEINASE"/>
    <property type="match status" value="1"/>
</dbReference>
<proteinExistence type="predicted"/>
<keyword evidence="4" id="KW-0862">Zinc</keyword>
<evidence type="ECO:0000313" key="7">
    <source>
        <dbReference type="EMBL" id="NWC37327.1"/>
    </source>
</evidence>
<dbReference type="SUPFAM" id="SSF55486">
    <property type="entry name" value="Metalloproteases ('zincins'), catalytic domain"/>
    <property type="match status" value="1"/>
</dbReference>
<dbReference type="GO" id="GO:0008270">
    <property type="term" value="F:zinc ion binding"/>
    <property type="evidence" value="ECO:0007669"/>
    <property type="project" value="InterPro"/>
</dbReference>
<name>A0A7Y8CNG8_9PSED</name>
<dbReference type="PANTHER" id="PTHR10201:SF323">
    <property type="entry name" value="MATRIX METALLOPROTEINASE-21"/>
    <property type="match status" value="1"/>
</dbReference>
<dbReference type="GO" id="GO:0004222">
    <property type="term" value="F:metalloendopeptidase activity"/>
    <property type="evidence" value="ECO:0007669"/>
    <property type="project" value="InterPro"/>
</dbReference>
<evidence type="ECO:0000256" key="3">
    <source>
        <dbReference type="ARBA" id="ARBA00022801"/>
    </source>
</evidence>
<comment type="caution">
    <text evidence="7">The sequence shown here is derived from an EMBL/GenBank/DDBJ whole genome shotgun (WGS) entry which is preliminary data.</text>
</comment>
<sequence>MSSSPLQLDSGYVANTLIPNYNFVAFATEDGSNTPVLSKFSYAGGNSTYSFGLYQYDVGKNPDARGFLGSIGFSASQISQLSQPGTLSSSQLSVLNNQLATALQVPENAAKLQEFNNSWANGLVGQLQDVLDAVYQSNPGVAEQIYQSQAMQLQLMDYANQFHMSTDGTMANWLAGQSVVETGGTFQIDSGSKITSDDINGVVMGTLYAANHTESEQNRESALDTSLASISPGASVVDVNDALMGSFDSTNVVVSPGVQAIVVGDNNIFSLGEGSSVNITSSGSNSITCGPETVVMDGSSSATCSNGGLEISGSAPNAVIGVEGNGAALSVSGASVTLANDSSATVNGSNNDVDIGAGSQATITGSENMVTGGENSTVNLTDNSDWNVLTMMKNGEVILASADDDIEVHATGGSVAMGAGNGVAIDGDNVKVTGGDNNQVTTQGTDEDVTLGNGSTLQVENGSATANLSDSAVDVAQGAKATIAGSEDTVGVGANDAVSLASGSDNDVLTLDGAGTVNIADGDVGESISASGSTFSLGQGVSATINGSADNFGASNDTLTLLGSGYSLSGAGDLISASNATFSISNYNAPSDVITGDNNTVNASWSDVTLNGTNGSLTGTYDVLGLTGSGMSVSGDYNTINFGAGTTATVSSYGDSINLGAGSSLTSNGEGDNTIFATSDDALVLGSTWGTASPYMDTLHVSDDQNITLGSGSAFNVIGSGNTLNAGAGDSLIASNDAISFAGSGDSVSGSGDMISASNDTLTISNYNAPSDVITGDNNTVNTSWSDVTLNGANESVLGTYDVLQLGGSGESVSGDWNSISFGAGTTAVVTGGSDTINLGAGSSLTSNGAGSNTIFATSDDALVLGSTWGTASPYMDTLHVSDDQNITLGSNSAFNVIGSGNTLNAGAGDSLIASNDAINFAGSGGSVSGSGDVIAASNDTLTISNYNAPSDVINGDNNTVNASWSDVTLNGASGSVTGTYDVLQMVGSGDAVVGDWNSISFDTTADALESVSGSSNTINFGAGTTATVTGSNDTINLGAGSSLTGSGGGGDTIYATSDDVLVLDGAAGNMETLHVSDDQNITLGGNSAFNVVGGGNTLNAGTGDLLVASNDAISFAGSGGSVSGSGDMITASNQMIGVSNYNAPSDVITGDNNTVNASWSDVTLNGANESVVGTYDVLALAGAGESVAGDWNSISFGAGTTAVVTGGNEAINLGEDSTLTSNGGGGNTIYATSDDVLSLGSTAGTAYPYMDTLHVSDDQNITLGSNSTFNVIGSGNTLSAGAGDSLIANSDVISFSGSSGSVSGAGNMISANNATLSISNYNAASDVITGDNNTINASWSDVTLNGTNGSVVGTYDVLALSGSGESVSGDWNSISLAAGTKVSVSGSQNVVTGSSGEITLTGDNSSLVVHGDKDNFAVTGVNDRIIDDRADGTSVIYNWSGSGVETDSVYSGDDGTGDIIGGYGYTGTGPGEDLPGSYGGGDDGGGYGFAGTQSLVSSRMGTNIGSIAQYDLSHGHFSAAESAEAAQQQAASTAALTPTAGSGSAVLEGAKWDQQVITWSLADGAGTQAAPFSGYMGSAEETVVQAAFGAWTNAMPGVTFEEVADSSQSDIRIGFGDFDTASTGVVGYTSYQAKAGQLESDTIIRVEDTTQDALTTGADGQQTYTGTDATLSQVLEHEIGHALGLADNADQNSVMNYQLTASNRTLDQTDLVGIGSLYGAGSSTAPVGGSGVSQLIQAMSTFSADGGVADTTLLPPSLADQKVMLSASPHAA</sequence>
<accession>A0A7Y8CNG8</accession>
<feature type="domain" description="Peptidase metallopeptidase" evidence="6">
    <location>
        <begin position="1549"/>
        <end position="1721"/>
    </location>
</feature>
<evidence type="ECO:0000256" key="5">
    <source>
        <dbReference type="ARBA" id="ARBA00023049"/>
    </source>
</evidence>
<dbReference type="InterPro" id="IPR001818">
    <property type="entry name" value="Pept_M10_metallopeptidase"/>
</dbReference>
<keyword evidence="3" id="KW-0378">Hydrolase</keyword>
<evidence type="ECO:0000313" key="8">
    <source>
        <dbReference type="Proteomes" id="UP000520592"/>
    </source>
</evidence>
<reference evidence="7 8" key="1">
    <citation type="submission" date="2020-04" db="EMBL/GenBank/DDBJ databases">
        <title>Molecular characterization of pseudomonads from Agaricus bisporus reveal novel blotch 2 pathogens in Western Europe.</title>
        <authorList>
            <person name="Taparia T."/>
            <person name="Krijger M."/>
            <person name="Haynes E."/>
            <person name="Elpinstone J.G."/>
            <person name="Noble R."/>
            <person name="Van Der Wolf J."/>
        </authorList>
    </citation>
    <scope>NUCLEOTIDE SEQUENCE [LARGE SCALE GENOMIC DNA]</scope>
    <source>
        <strain evidence="7 8">IPO3737</strain>
    </source>
</reference>
<dbReference type="InterPro" id="IPR024079">
    <property type="entry name" value="MetalloPept_cat_dom_sf"/>
</dbReference>
<dbReference type="SMART" id="SM00235">
    <property type="entry name" value="ZnMc"/>
    <property type="match status" value="1"/>
</dbReference>
<evidence type="ECO:0000256" key="4">
    <source>
        <dbReference type="ARBA" id="ARBA00022833"/>
    </source>
</evidence>
<organism evidence="7 8">
    <name type="scientific">Pseudomonas gingeri</name>
    <dbReference type="NCBI Taxonomy" id="117681"/>
    <lineage>
        <taxon>Bacteria</taxon>
        <taxon>Pseudomonadati</taxon>
        <taxon>Pseudomonadota</taxon>
        <taxon>Gammaproteobacteria</taxon>
        <taxon>Pseudomonadales</taxon>
        <taxon>Pseudomonadaceae</taxon>
        <taxon>Pseudomonas</taxon>
    </lineage>
</organism>
<dbReference type="EMBL" id="JACAQD010000066">
    <property type="protein sequence ID" value="NWC37327.1"/>
    <property type="molecule type" value="Genomic_DNA"/>
</dbReference>
<dbReference type="GO" id="GO:0030574">
    <property type="term" value="P:collagen catabolic process"/>
    <property type="evidence" value="ECO:0007669"/>
    <property type="project" value="TreeGrafter"/>
</dbReference>
<dbReference type="InterPro" id="IPR021190">
    <property type="entry name" value="Pept_M10A"/>
</dbReference>
<dbReference type="GO" id="GO:0030198">
    <property type="term" value="P:extracellular matrix organization"/>
    <property type="evidence" value="ECO:0007669"/>
    <property type="project" value="TreeGrafter"/>
</dbReference>
<evidence type="ECO:0000256" key="1">
    <source>
        <dbReference type="ARBA" id="ARBA00022670"/>
    </source>
</evidence>
<evidence type="ECO:0000256" key="2">
    <source>
        <dbReference type="ARBA" id="ARBA00022723"/>
    </source>
</evidence>
<gene>
    <name evidence="7" type="ORF">HX876_33785</name>
</gene>
<dbReference type="InterPro" id="IPR006026">
    <property type="entry name" value="Peptidase_Metallo"/>
</dbReference>
<evidence type="ECO:0000259" key="6">
    <source>
        <dbReference type="SMART" id="SM00235"/>
    </source>
</evidence>
<keyword evidence="2" id="KW-0479">Metal-binding</keyword>
<dbReference type="Proteomes" id="UP000520592">
    <property type="component" value="Unassembled WGS sequence"/>
</dbReference>
<dbReference type="Gene3D" id="3.40.390.10">
    <property type="entry name" value="Collagenase (Catalytic Domain)"/>
    <property type="match status" value="1"/>
</dbReference>
<dbReference type="PRINTS" id="PR00138">
    <property type="entry name" value="MATRIXIN"/>
</dbReference>
<dbReference type="GO" id="GO:0031012">
    <property type="term" value="C:extracellular matrix"/>
    <property type="evidence" value="ECO:0007669"/>
    <property type="project" value="InterPro"/>
</dbReference>
<keyword evidence="5 7" id="KW-0482">Metalloprotease</keyword>
<dbReference type="Pfam" id="PF00413">
    <property type="entry name" value="Peptidase_M10"/>
    <property type="match status" value="1"/>
</dbReference>